<dbReference type="NCBIfam" id="NF007020">
    <property type="entry name" value="PRK09485.1"/>
    <property type="match status" value="1"/>
</dbReference>
<dbReference type="InParanoid" id="A0A448YF94"/>
<reference evidence="7 8" key="1">
    <citation type="submission" date="2018-12" db="EMBL/GenBank/DDBJ databases">
        <authorList>
            <person name="Tiukova I."/>
            <person name="Dainat J."/>
        </authorList>
    </citation>
    <scope>NUCLEOTIDE SEQUENCE [LARGE SCALE GENOMIC DNA]</scope>
</reference>
<feature type="binding site" evidence="5">
    <location>
        <position position="311"/>
    </location>
    <ligand>
        <name>Zn(2+)</name>
        <dbReference type="ChEBI" id="CHEBI:29105"/>
    </ligand>
</feature>
<keyword evidence="4 5" id="KW-0862">Zinc</keyword>
<name>A0A448YF94_BRENA</name>
<feature type="domain" description="Hcy-binding" evidence="6">
    <location>
        <begin position="2"/>
        <end position="326"/>
    </location>
</feature>
<accession>A0A448YF94</accession>
<protein>
    <submittedName>
        <fullName evidence="7">DEKNAAC100826</fullName>
    </submittedName>
</protein>
<keyword evidence="2 5" id="KW-0808">Transferase</keyword>
<keyword evidence="8" id="KW-1185">Reference proteome</keyword>
<feature type="binding site" evidence="5">
    <location>
        <position position="231"/>
    </location>
    <ligand>
        <name>Zn(2+)</name>
        <dbReference type="ChEBI" id="CHEBI:29105"/>
    </ligand>
</feature>
<proteinExistence type="predicted"/>
<evidence type="ECO:0000256" key="3">
    <source>
        <dbReference type="ARBA" id="ARBA00022723"/>
    </source>
</evidence>
<dbReference type="PANTHER" id="PTHR46015">
    <property type="entry name" value="ZGC:172121"/>
    <property type="match status" value="1"/>
</dbReference>
<organism evidence="7 8">
    <name type="scientific">Brettanomyces naardenensis</name>
    <name type="common">Yeast</name>
    <dbReference type="NCBI Taxonomy" id="13370"/>
    <lineage>
        <taxon>Eukaryota</taxon>
        <taxon>Fungi</taxon>
        <taxon>Dikarya</taxon>
        <taxon>Ascomycota</taxon>
        <taxon>Saccharomycotina</taxon>
        <taxon>Pichiomycetes</taxon>
        <taxon>Pichiales</taxon>
        <taxon>Pichiaceae</taxon>
        <taxon>Brettanomyces</taxon>
    </lineage>
</organism>
<evidence type="ECO:0000256" key="2">
    <source>
        <dbReference type="ARBA" id="ARBA00022679"/>
    </source>
</evidence>
<dbReference type="GO" id="GO:0046872">
    <property type="term" value="F:metal ion binding"/>
    <property type="evidence" value="ECO:0007669"/>
    <property type="project" value="UniProtKB-KW"/>
</dbReference>
<dbReference type="STRING" id="13370.A0A448YF94"/>
<dbReference type="InterPro" id="IPR003726">
    <property type="entry name" value="HCY_dom"/>
</dbReference>
<dbReference type="GO" id="GO:0009086">
    <property type="term" value="P:methionine biosynthetic process"/>
    <property type="evidence" value="ECO:0007669"/>
    <property type="project" value="TreeGrafter"/>
</dbReference>
<evidence type="ECO:0000256" key="5">
    <source>
        <dbReference type="PROSITE-ProRule" id="PRU00333"/>
    </source>
</evidence>
<dbReference type="GO" id="GO:0008898">
    <property type="term" value="F:S-adenosylmethionine-homocysteine S-methyltransferase activity"/>
    <property type="evidence" value="ECO:0007669"/>
    <property type="project" value="TreeGrafter"/>
</dbReference>
<dbReference type="InterPro" id="IPR036589">
    <property type="entry name" value="HCY_dom_sf"/>
</dbReference>
<evidence type="ECO:0000256" key="4">
    <source>
        <dbReference type="ARBA" id="ARBA00022833"/>
    </source>
</evidence>
<evidence type="ECO:0000313" key="8">
    <source>
        <dbReference type="Proteomes" id="UP000290900"/>
    </source>
</evidence>
<evidence type="ECO:0000313" key="7">
    <source>
        <dbReference type="EMBL" id="VEU19548.1"/>
    </source>
</evidence>
<dbReference type="Gene3D" id="3.20.20.330">
    <property type="entry name" value="Homocysteine-binding-like domain"/>
    <property type="match status" value="1"/>
</dbReference>
<dbReference type="InterPro" id="IPR051486">
    <property type="entry name" value="Hcy_S-methyltransferase"/>
</dbReference>
<dbReference type="GO" id="GO:0033528">
    <property type="term" value="P:S-methylmethionine cycle"/>
    <property type="evidence" value="ECO:0007669"/>
    <property type="project" value="TreeGrafter"/>
</dbReference>
<comment type="cofactor">
    <cofactor evidence="5">
        <name>Zn(2+)</name>
        <dbReference type="ChEBI" id="CHEBI:29105"/>
    </cofactor>
</comment>
<dbReference type="EMBL" id="CAACVR010000001">
    <property type="protein sequence ID" value="VEU19548.1"/>
    <property type="molecule type" value="Genomic_DNA"/>
</dbReference>
<dbReference type="Proteomes" id="UP000290900">
    <property type="component" value="Unassembled WGS sequence"/>
</dbReference>
<dbReference type="PROSITE" id="PS50970">
    <property type="entry name" value="HCY"/>
    <property type="match status" value="1"/>
</dbReference>
<keyword evidence="3 5" id="KW-0479">Metal-binding</keyword>
<sequence>MSTIWKALKSERPLLLDGATGTELEKRGVDVSDRLWSGRAVMSDPEKLEEVYMDYLESGSDLIETATYQLSGKGLSALNIDPRETYQKSIEIAHKAQERYLKKTGKKTFIVGSIGPYGAYLADGSEYTGHYGEVDDQTLRAFHKDRLEYMYSSPLVDIIGFETIPTLDEVDVILDMMKEIAKTVHGEPKPFYIALSCNDEFALADGTSLHKALEHIDANLDDNLVAVGTNCCRLRTSMVLVEKFDLEFNNFPKLDKQCKIIIYPNSGEIFDVRIKSWKTDEALGITDLEEAFKIAAGKFLAKKRLGFVGGCCRTGPEHIKLLRKMIDEKAIE</sequence>
<dbReference type="SUPFAM" id="SSF82282">
    <property type="entry name" value="Homocysteine S-methyltransferase"/>
    <property type="match status" value="1"/>
</dbReference>
<evidence type="ECO:0000259" key="6">
    <source>
        <dbReference type="PROSITE" id="PS50970"/>
    </source>
</evidence>
<dbReference type="FunCoup" id="A0A448YF94">
    <property type="interactions" value="232"/>
</dbReference>
<dbReference type="AlphaFoldDB" id="A0A448YF94"/>
<keyword evidence="1 5" id="KW-0489">Methyltransferase</keyword>
<dbReference type="Pfam" id="PF02574">
    <property type="entry name" value="S-methyl_trans"/>
    <property type="match status" value="1"/>
</dbReference>
<evidence type="ECO:0000256" key="1">
    <source>
        <dbReference type="ARBA" id="ARBA00022603"/>
    </source>
</evidence>
<feature type="binding site" evidence="5">
    <location>
        <position position="312"/>
    </location>
    <ligand>
        <name>Zn(2+)</name>
        <dbReference type="ChEBI" id="CHEBI:29105"/>
    </ligand>
</feature>
<gene>
    <name evidence="7" type="ORF">BRENAR_LOCUS285</name>
</gene>
<dbReference type="OrthoDB" id="261426at2759"/>
<dbReference type="GO" id="GO:0032259">
    <property type="term" value="P:methylation"/>
    <property type="evidence" value="ECO:0007669"/>
    <property type="project" value="UniProtKB-KW"/>
</dbReference>
<dbReference type="PANTHER" id="PTHR46015:SF1">
    <property type="entry name" value="HOMOCYSTEINE S-METHYLTRANSFERASE-LIKE ISOFORM 1"/>
    <property type="match status" value="1"/>
</dbReference>